<dbReference type="EMBL" id="AP024169">
    <property type="protein sequence ID" value="BCN29893.1"/>
    <property type="molecule type" value="Genomic_DNA"/>
</dbReference>
<dbReference type="Proteomes" id="UP000595897">
    <property type="component" value="Chromosome"/>
</dbReference>
<gene>
    <name evidence="2" type="ORF">bsdtb5_11880</name>
</gene>
<keyword evidence="3" id="KW-1185">Reference proteome</keyword>
<proteinExistence type="predicted"/>
<evidence type="ECO:0000313" key="3">
    <source>
        <dbReference type="Proteomes" id="UP000595897"/>
    </source>
</evidence>
<reference evidence="2 3" key="1">
    <citation type="submission" date="2020-11" db="EMBL/GenBank/DDBJ databases">
        <title>Draft genome sequencing of a Lachnospiraceae strain isolated from anoxic soil subjected to BSD treatment.</title>
        <authorList>
            <person name="Uek A."/>
            <person name="Tonouchi A."/>
        </authorList>
    </citation>
    <scope>NUCLEOTIDE SEQUENCE [LARGE SCALE GENOMIC DNA]</scope>
    <source>
        <strain evidence="2 3">TB5</strain>
    </source>
</reference>
<keyword evidence="1" id="KW-1133">Transmembrane helix</keyword>
<accession>A0A7R7EJF7</accession>
<evidence type="ECO:0000256" key="1">
    <source>
        <dbReference type="SAM" id="Phobius"/>
    </source>
</evidence>
<name>A0A7R7EJF7_9FIRM</name>
<keyword evidence="1" id="KW-0812">Transmembrane</keyword>
<sequence length="40" mass="4632">MGNWNNVIQSVQDTWIPLIVIFGVTILALFIVKFIRKKSK</sequence>
<dbReference type="AlphaFoldDB" id="A0A7R7EJF7"/>
<keyword evidence="1" id="KW-0472">Membrane</keyword>
<evidence type="ECO:0000313" key="2">
    <source>
        <dbReference type="EMBL" id="BCN29893.1"/>
    </source>
</evidence>
<organism evidence="2 3">
    <name type="scientific">Anaeromicropila herbilytica</name>
    <dbReference type="NCBI Taxonomy" id="2785025"/>
    <lineage>
        <taxon>Bacteria</taxon>
        <taxon>Bacillati</taxon>
        <taxon>Bacillota</taxon>
        <taxon>Clostridia</taxon>
        <taxon>Lachnospirales</taxon>
        <taxon>Lachnospiraceae</taxon>
        <taxon>Anaeromicropila</taxon>
    </lineage>
</organism>
<dbReference type="RefSeq" id="WP_271715148.1">
    <property type="nucleotide sequence ID" value="NZ_AP024169.1"/>
</dbReference>
<feature type="transmembrane region" description="Helical" evidence="1">
    <location>
        <begin position="15"/>
        <end position="35"/>
    </location>
</feature>
<dbReference type="KEGG" id="ahb:bsdtb5_11880"/>
<protein>
    <submittedName>
        <fullName evidence="2">Uncharacterized protein</fullName>
    </submittedName>
</protein>